<reference evidence="8 9" key="1">
    <citation type="submission" date="2018-06" db="EMBL/GenBank/DDBJ databases">
        <authorList>
            <consortium name="Pathogen Informatics"/>
            <person name="Doyle S."/>
        </authorList>
    </citation>
    <scope>NUCLEOTIDE SEQUENCE [LARGE SCALE GENOMIC DNA]</scope>
    <source>
        <strain evidence="9">NCTC 10815</strain>
    </source>
</reference>
<dbReference type="GO" id="GO:0005886">
    <property type="term" value="C:plasma membrane"/>
    <property type="evidence" value="ECO:0007669"/>
    <property type="project" value="UniProtKB-SubCell"/>
</dbReference>
<evidence type="ECO:0000256" key="2">
    <source>
        <dbReference type="ARBA" id="ARBA00022448"/>
    </source>
</evidence>
<dbReference type="PANTHER" id="PTHR30561">
    <property type="entry name" value="SMR FAMILY PROTON-DEPENDENT DRUG EFFLUX TRANSPORTER SUGE"/>
    <property type="match status" value="1"/>
</dbReference>
<proteinExistence type="inferred from homology"/>
<comment type="similarity">
    <text evidence="7">Belongs to the drug/metabolite transporter (DMT) superfamily. Small multidrug resistance (SMR) (TC 2.A.7.1) family.</text>
</comment>
<evidence type="ECO:0000256" key="1">
    <source>
        <dbReference type="ARBA" id="ARBA00004651"/>
    </source>
</evidence>
<dbReference type="Pfam" id="PF00893">
    <property type="entry name" value="Multi_Drug_Res"/>
    <property type="match status" value="1"/>
</dbReference>
<dbReference type="Proteomes" id="UP000254879">
    <property type="component" value="Unassembled WGS sequence"/>
</dbReference>
<keyword evidence="4 7" id="KW-0812">Transmembrane</keyword>
<dbReference type="InterPro" id="IPR037185">
    <property type="entry name" value="EmrE-like"/>
</dbReference>
<dbReference type="RefSeq" id="WP_003754809.1">
    <property type="nucleotide sequence ID" value="NZ_CABKNG010000001.1"/>
</dbReference>
<keyword evidence="2" id="KW-0813">Transport</keyword>
<dbReference type="EMBL" id="UGPG01000001">
    <property type="protein sequence ID" value="STY43878.1"/>
    <property type="molecule type" value="Genomic_DNA"/>
</dbReference>
<dbReference type="SUPFAM" id="SSF103481">
    <property type="entry name" value="Multidrug resistance efflux transporter EmrE"/>
    <property type="match status" value="1"/>
</dbReference>
<evidence type="ECO:0000256" key="4">
    <source>
        <dbReference type="ARBA" id="ARBA00022692"/>
    </source>
</evidence>
<organism evidence="8 9">
    <name type="scientific">Listeria grayi</name>
    <name type="common">Listeria murrayi</name>
    <dbReference type="NCBI Taxonomy" id="1641"/>
    <lineage>
        <taxon>Bacteria</taxon>
        <taxon>Bacillati</taxon>
        <taxon>Bacillota</taxon>
        <taxon>Bacilli</taxon>
        <taxon>Bacillales</taxon>
        <taxon>Listeriaceae</taxon>
        <taxon>Listeria</taxon>
    </lineage>
</organism>
<evidence type="ECO:0000256" key="7">
    <source>
        <dbReference type="RuleBase" id="RU003942"/>
    </source>
</evidence>
<evidence type="ECO:0000313" key="8">
    <source>
        <dbReference type="EMBL" id="STY43878.1"/>
    </source>
</evidence>
<keyword evidence="3" id="KW-1003">Cell membrane</keyword>
<name>A0A378MC21_LISGR</name>
<dbReference type="Gene3D" id="1.10.3730.20">
    <property type="match status" value="1"/>
</dbReference>
<dbReference type="FunFam" id="1.10.3730.20:FF:000001">
    <property type="entry name" value="Quaternary ammonium compound resistance transporter SugE"/>
    <property type="match status" value="1"/>
</dbReference>
<sequence>MEWMYLIGGGIAEIIWALGLKESHGFTEWGWSAITVLFLTISFYLFAKALRLVPIGTAYAVFTGIGSAGSAIVGILFLNESVSFFKIAALVLLLVGILGLKLIDGKKDGEA</sequence>
<dbReference type="InterPro" id="IPR000390">
    <property type="entry name" value="Small_drug/metabolite_transptr"/>
</dbReference>
<keyword evidence="5" id="KW-1133">Transmembrane helix</keyword>
<evidence type="ECO:0000256" key="5">
    <source>
        <dbReference type="ARBA" id="ARBA00022989"/>
    </source>
</evidence>
<gene>
    <name evidence="8" type="primary">sugE_2</name>
    <name evidence="8" type="ORF">NCTC10815_01187</name>
</gene>
<evidence type="ECO:0000256" key="3">
    <source>
        <dbReference type="ARBA" id="ARBA00022475"/>
    </source>
</evidence>
<evidence type="ECO:0000313" key="9">
    <source>
        <dbReference type="Proteomes" id="UP000254879"/>
    </source>
</evidence>
<keyword evidence="6" id="KW-0472">Membrane</keyword>
<evidence type="ECO:0000256" key="6">
    <source>
        <dbReference type="ARBA" id="ARBA00023136"/>
    </source>
</evidence>
<comment type="subcellular location">
    <subcellularLocation>
        <location evidence="1 7">Cell membrane</location>
        <topology evidence="1 7">Multi-pass membrane protein</topology>
    </subcellularLocation>
</comment>
<dbReference type="PANTHER" id="PTHR30561:SF21">
    <property type="entry name" value="MOLECULAR CHAPERONE"/>
    <property type="match status" value="1"/>
</dbReference>
<dbReference type="AlphaFoldDB" id="A0A378MC21"/>
<protein>
    <submittedName>
        <fullName evidence="8">Quaternary ammonium compound-resistance protein sugE</fullName>
    </submittedName>
</protein>
<dbReference type="InterPro" id="IPR045324">
    <property type="entry name" value="Small_multidrug_res"/>
</dbReference>
<dbReference type="OrthoDB" id="21828at2"/>
<accession>A0A378MC21</accession>
<dbReference type="GO" id="GO:0022857">
    <property type="term" value="F:transmembrane transporter activity"/>
    <property type="evidence" value="ECO:0007669"/>
    <property type="project" value="InterPro"/>
</dbReference>